<dbReference type="AlphaFoldDB" id="A0A7J6ULV2"/>
<feature type="non-terminal residue" evidence="2">
    <location>
        <position position="296"/>
    </location>
</feature>
<organism evidence="2 3">
    <name type="scientific">Perkinsus olseni</name>
    <name type="common">Perkinsus atlanticus</name>
    <dbReference type="NCBI Taxonomy" id="32597"/>
    <lineage>
        <taxon>Eukaryota</taxon>
        <taxon>Sar</taxon>
        <taxon>Alveolata</taxon>
        <taxon>Perkinsozoa</taxon>
        <taxon>Perkinsea</taxon>
        <taxon>Perkinsida</taxon>
        <taxon>Perkinsidae</taxon>
        <taxon>Perkinsus</taxon>
    </lineage>
</organism>
<dbReference type="GO" id="GO:0017070">
    <property type="term" value="F:U6 snRNA binding"/>
    <property type="evidence" value="ECO:0007669"/>
    <property type="project" value="TreeGrafter"/>
</dbReference>
<dbReference type="GO" id="GO:0030620">
    <property type="term" value="F:U2 snRNA binding"/>
    <property type="evidence" value="ECO:0007669"/>
    <property type="project" value="TreeGrafter"/>
</dbReference>
<sequence length="296" mass="34701">AFKTAKALNMAIPGGPKFEPLYRDMYEEDEDWNEFNDINKIIIRNQVRTEYRIAFPYLYNSRPRSVYAAKYHAPHCCYVKQDDPDLPPYVYDAVINPLPMQKADEGDDDKMIDDAEDENEGEYDISDVFMPQGVDPFLSTTPLYTDDTASGIDLLWAPHPFNKRSGRTRRAQDIPLVGEWFKEHCPPEYPVKVRVSYQKLLKCWVLNSLHNRPPKSLKKRNLVAECHKLKFFNRTQLDWVEVGLQVCRQGYNMLSLLIQRKNLSYLHLDYNFNLKPIKTLTTKERKKSRFGNAFHL</sequence>
<dbReference type="GO" id="GO:0000244">
    <property type="term" value="P:spliceosomal tri-snRNP complex assembly"/>
    <property type="evidence" value="ECO:0007669"/>
    <property type="project" value="TreeGrafter"/>
</dbReference>
<dbReference type="PANTHER" id="PTHR11140:SF0">
    <property type="entry name" value="PRE-MRNA-PROCESSING-SPLICING FACTOR 8"/>
    <property type="match status" value="1"/>
</dbReference>
<feature type="domain" description="PROCN" evidence="1">
    <location>
        <begin position="146"/>
        <end position="296"/>
    </location>
</feature>
<accession>A0A7J6ULV2</accession>
<evidence type="ECO:0000313" key="2">
    <source>
        <dbReference type="EMBL" id="KAF4758289.1"/>
    </source>
</evidence>
<protein>
    <submittedName>
        <fullName evidence="2">Pre-mRNA-splicing factor 8</fullName>
    </submittedName>
</protein>
<dbReference type="EMBL" id="JABANO010001616">
    <property type="protein sequence ID" value="KAF4758289.1"/>
    <property type="molecule type" value="Genomic_DNA"/>
</dbReference>
<dbReference type="GO" id="GO:0030619">
    <property type="term" value="F:U1 snRNA binding"/>
    <property type="evidence" value="ECO:0007669"/>
    <property type="project" value="TreeGrafter"/>
</dbReference>
<dbReference type="InterPro" id="IPR012592">
    <property type="entry name" value="PROCN"/>
</dbReference>
<dbReference type="Pfam" id="PF08083">
    <property type="entry name" value="PROCN"/>
    <property type="match status" value="1"/>
</dbReference>
<dbReference type="GO" id="GO:0097157">
    <property type="term" value="F:pre-mRNA intronic binding"/>
    <property type="evidence" value="ECO:0007669"/>
    <property type="project" value="TreeGrafter"/>
</dbReference>
<evidence type="ECO:0000313" key="3">
    <source>
        <dbReference type="Proteomes" id="UP000553632"/>
    </source>
</evidence>
<dbReference type="GO" id="GO:0005682">
    <property type="term" value="C:U5 snRNP"/>
    <property type="evidence" value="ECO:0007669"/>
    <property type="project" value="TreeGrafter"/>
</dbReference>
<dbReference type="Proteomes" id="UP000553632">
    <property type="component" value="Unassembled WGS sequence"/>
</dbReference>
<proteinExistence type="predicted"/>
<dbReference type="OMA" id="WICMRRE"/>
<name>A0A7J6ULV2_PEROL</name>
<gene>
    <name evidence="2" type="primary">PRP8_1</name>
    <name evidence="2" type="ORF">FOZ63_009877</name>
</gene>
<dbReference type="GO" id="GO:0030623">
    <property type="term" value="F:U5 snRNA binding"/>
    <property type="evidence" value="ECO:0007669"/>
    <property type="project" value="TreeGrafter"/>
</dbReference>
<reference evidence="2 3" key="1">
    <citation type="submission" date="2020-04" db="EMBL/GenBank/DDBJ databases">
        <title>Perkinsus olseni comparative genomics.</title>
        <authorList>
            <person name="Bogema D.R."/>
        </authorList>
    </citation>
    <scope>NUCLEOTIDE SEQUENCE [LARGE SCALE GENOMIC DNA]</scope>
    <source>
        <strain evidence="2 3">ATCC PRA-207</strain>
    </source>
</reference>
<evidence type="ECO:0000259" key="1">
    <source>
        <dbReference type="Pfam" id="PF08083"/>
    </source>
</evidence>
<keyword evidence="3" id="KW-1185">Reference proteome</keyword>
<dbReference type="GO" id="GO:0071013">
    <property type="term" value="C:catalytic step 2 spliceosome"/>
    <property type="evidence" value="ECO:0007669"/>
    <property type="project" value="TreeGrafter"/>
</dbReference>
<dbReference type="InterPro" id="IPR027652">
    <property type="entry name" value="PRP8"/>
</dbReference>
<dbReference type="PANTHER" id="PTHR11140">
    <property type="entry name" value="PRE-MRNA SPLICING FACTOR PRP8"/>
    <property type="match status" value="1"/>
</dbReference>
<comment type="caution">
    <text evidence="2">The sequence shown here is derived from an EMBL/GenBank/DDBJ whole genome shotgun (WGS) entry which is preliminary data.</text>
</comment>
<feature type="non-terminal residue" evidence="2">
    <location>
        <position position="1"/>
    </location>
</feature>